<dbReference type="InterPro" id="IPR050135">
    <property type="entry name" value="dGTPase-like"/>
</dbReference>
<evidence type="ECO:0008006" key="2">
    <source>
        <dbReference type="Google" id="ProtNLM"/>
    </source>
</evidence>
<dbReference type="EMBL" id="FN543107">
    <property type="protein sequence ID" value="CBA32620.1"/>
    <property type="molecule type" value="Genomic_DNA"/>
</dbReference>
<dbReference type="SUPFAM" id="SSF109604">
    <property type="entry name" value="HD-domain/PDEase-like"/>
    <property type="match status" value="1"/>
</dbReference>
<name>C9YFF0_CURXX</name>
<accession>C9YFF0</accession>
<dbReference type="PANTHER" id="PTHR11373:SF4">
    <property type="entry name" value="DEOXYNUCLEOSIDE TRIPHOSPHATE TRIPHOSPHOHYDROLASE SAMHD1"/>
    <property type="match status" value="1"/>
</dbReference>
<proteinExistence type="predicted"/>
<sequence>MVPSETVKVGTSRTKAFNDPIWKIVSADPTAQTIISTPLMQRLRRVRQLGLAFLVFPGALHSRLEHSIGAMKASSLMFDELYRASQKHLPTSISDKIADHRQSICIAGLIHDCGHLAFSHVGERVLKSLFTEQFKQLNLVLDKHFPSTFLPKAGESSLSPEVEKSKSSAPAELLSVLFALSPAMQKLLTDIGLSSVEDRMLTITGFIIGRPKNLIMEDGGKKHFLSFLKCIVSGDLDADKIDYVARDAYFSGLPIPADVSRLLSQLTVVHVDKDSDTNSDIHLDQEDNSITDAYLFGLKPAGASALEMFVMTRSYLFERIYCHHKVRAAERMIERLLRQRLMLAHKEEKWDTEKILSYLLHPTGDDGVLHEMATHHLQENDDEHIRDFATQVLNREIPKRALAISRQTVWGQTKSAGKMSSDALFSWNRVLETDPQVLQREICKSIGSKDFDSLYVDWPHKNLIQENPDIVGHDEFMLKGAMKINRYFDAQQLSNAYQEVKQTGWIFAPDGKRVEFAAAAAYTLASKYDTLINREALRRAKVDTNEFNKSLDDNLEKFIASEGGNEPVARRIVSDLKSTSTSQQLIRPAMHQLKAFLSDIGTTDHEAVAMRIRSGVIASELTRDHYADYLNSMEVLSLLLNYIQAHRFTKTFDDTKGQRKEDFLQENLEQWIDSSDAGKKLKRLFSVSRHPGAANGTTDLVFKPQNGSNSIVVELKSEDANFSKMYDAHAGQPMAYQQDKEMSRVSILFCQSKGSDLGKTADSIQLRKTSSGNQIPILAICVAMMMTDKPSARGHQSVAV</sequence>
<dbReference type="AlphaFoldDB" id="C9YFF0"/>
<dbReference type="Gene3D" id="1.10.3210.10">
    <property type="entry name" value="Hypothetical protein af1432"/>
    <property type="match status" value="1"/>
</dbReference>
<evidence type="ECO:0000313" key="1">
    <source>
        <dbReference type="EMBL" id="CBA32620.1"/>
    </source>
</evidence>
<reference evidence="1" key="1">
    <citation type="journal article" date="2010" name="Nature">
        <title>The Dynamic genome of Hydra.</title>
        <authorList>
            <person name="Chapman J.A."/>
            <person name="Kirkness E.F."/>
            <person name="Simakov O."/>
            <person name="Hampson S.E."/>
            <person name="Mitros T."/>
            <person name="Weinmaier T."/>
            <person name="Rattei T."/>
            <person name="Balasubramanian P.G."/>
            <person name="Borman J."/>
            <person name="Busam D."/>
            <person name="Disbennett K."/>
            <person name="Pfannkoch C."/>
            <person name="Sumin N."/>
            <person name="Sutton G."/>
            <person name="Viswanathan L."/>
            <person name="Walenz B."/>
            <person name="Goodstein D.M."/>
            <person name="Hellsten U."/>
            <person name="Kawashima T."/>
            <person name="Prochnik S.E."/>
            <person name="Putnam N.H."/>
            <person name="Shu S."/>
            <person name="Blumberg B."/>
            <person name="Dana C.E."/>
            <person name="Gee L."/>
            <person name="Kibler D.F."/>
            <person name="Law L."/>
            <person name="Lindgens D."/>
            <person name="Martinez D.E."/>
            <person name="Peng J."/>
            <person name="Wigge P.A."/>
            <person name="Bertulat B."/>
            <person name="Guder C."/>
            <person name="Nakamura Y."/>
            <person name="Ozbek S."/>
            <person name="Watanabe H."/>
            <person name="Khalturin K."/>
            <person name="Hemmrich G."/>
            <person name="Franke A."/>
            <person name="Augustin R."/>
            <person name="Fraune S."/>
            <person name="Hayakawa E."/>
            <person name="Hayakawa S."/>
            <person name="Hirose M."/>
            <person name="Hwang J."/>
            <person name="Ikeo K."/>
            <person name="Nishimiya-Fujisawa C."/>
            <person name="Ogura A."/>
            <person name="Takahashi T."/>
            <person name="Steinmetz P.R."/>
            <person name="Zhang X."/>
            <person name="Aufschnaiter R."/>
            <person name="Eder M.K."/>
            <person name="Gorny A.K."/>
            <person name="Salvenmoser W."/>
            <person name="Heimberg A.M."/>
            <person name="Wheeler B.M."/>
            <person name="Peterson K.J."/>
            <person name="Boettger A."/>
            <person name="Tischler P."/>
            <person name="Wolf A."/>
            <person name="Gojobori T."/>
            <person name="Remington K.A."/>
            <person name="Strausberg R.L."/>
            <person name="Venter J."/>
            <person name="Technau U."/>
            <person name="Hobmayer B."/>
            <person name="Bosch T.C."/>
            <person name="Holstein T.W."/>
            <person name="Fujisawa T."/>
            <person name="Bode H.R."/>
            <person name="David C.N."/>
            <person name="Rokhsar D.S."/>
            <person name="Steele R.E."/>
        </authorList>
    </citation>
    <scope>NUCLEOTIDE SEQUENCE</scope>
</reference>
<gene>
    <name evidence="1" type="ORF">Csp_D33060</name>
</gene>
<protein>
    <recommendedName>
        <fullName evidence="2">HD/PDEase domain-containing protein</fullName>
    </recommendedName>
</protein>
<organism evidence="1">
    <name type="scientific">Curvibacter symbiont subsp. Hydra magnipapillata</name>
    <dbReference type="NCBI Taxonomy" id="667019"/>
    <lineage>
        <taxon>Bacteria</taxon>
        <taxon>Pseudomonadati</taxon>
        <taxon>Pseudomonadota</taxon>
        <taxon>Betaproteobacteria</taxon>
        <taxon>Burkholderiales</taxon>
        <taxon>Comamonadaceae</taxon>
        <taxon>Curvibacter</taxon>
    </lineage>
</organism>
<dbReference type="GO" id="GO:0006203">
    <property type="term" value="P:dGTP catabolic process"/>
    <property type="evidence" value="ECO:0007669"/>
    <property type="project" value="TreeGrafter"/>
</dbReference>
<dbReference type="PANTHER" id="PTHR11373">
    <property type="entry name" value="DEOXYNUCLEOSIDE TRIPHOSPHATE TRIPHOSPHOHYDROLASE"/>
    <property type="match status" value="1"/>
</dbReference>
<dbReference type="GO" id="GO:0008832">
    <property type="term" value="F:dGTPase activity"/>
    <property type="evidence" value="ECO:0007669"/>
    <property type="project" value="TreeGrafter"/>
</dbReference>